<evidence type="ECO:0000256" key="4">
    <source>
        <dbReference type="SAM" id="MobiDB-lite"/>
    </source>
</evidence>
<comment type="caution">
    <text evidence="5">The sequence shown here is derived from an EMBL/GenBank/DDBJ whole genome shotgun (WGS) entry which is preliminary data.</text>
</comment>
<keyword evidence="3" id="KW-0732">Signal</keyword>
<feature type="region of interest" description="Disordered" evidence="4">
    <location>
        <begin position="245"/>
        <end position="267"/>
    </location>
</feature>
<dbReference type="InterPro" id="IPR050490">
    <property type="entry name" value="Bact_solute-bd_prot1"/>
</dbReference>
<sequence>MAGWPALGWSRLPTFRRRLAAAGFAVGVLLGGLQLVHGRRDTACHTDGRITIAANSDVSAGGFRRDLIRQWNEKTKRDDKLVEISDSTDEARAEMAAAAQSHRCTYDVFLLDVVYIPEFARNGYLTELTPEDFGEDWPRFTEEVLRAARVDGEQYAEPLATDAPLLFRKAGLPLPASWPDLVADAGRYGYVGQFDDYEGGTVNLMEAVLSAGAEITDGDEVVVDQYAEKTKRALGDLRQLLAGLAGDGGRPPGSGGPGPSPPDGGGVRCQDRLGRGCLFRYREESSLLAFRDGDVGYMRNWPFAFPRLALDPSMRARDGSPLFRVTPLPGARITGGYALAISATMPEEERQDAVRLIRFLTSSDAQKKLFACGGYPPVLKDVYTFYTSYTSESPGSRTCGELQRESNPSPEPGSEMTAPELKTFAQAIHEALDGAGSRPVWPHYTAFSDTFRSCARRAVTGEIEPQDIDIARFAEALRAARDGRRPEAPCPV</sequence>
<name>A0A940WKN8_9ACTN</name>
<proteinExistence type="inferred from homology"/>
<protein>
    <submittedName>
        <fullName evidence="5">Extracellular solute-binding protein</fullName>
    </submittedName>
</protein>
<reference evidence="5" key="1">
    <citation type="submission" date="2021-02" db="EMBL/GenBank/DDBJ databases">
        <title>Draft genome sequence of Microbispora sp. RL4-1S isolated from rice leaves in Thailand.</title>
        <authorList>
            <person name="Muangham S."/>
            <person name="Duangmal K."/>
        </authorList>
    </citation>
    <scope>NUCLEOTIDE SEQUENCE</scope>
    <source>
        <strain evidence="5">RL4-1S</strain>
    </source>
</reference>
<evidence type="ECO:0000313" key="6">
    <source>
        <dbReference type="Proteomes" id="UP000674234"/>
    </source>
</evidence>
<accession>A0A940WKN8</accession>
<evidence type="ECO:0000256" key="1">
    <source>
        <dbReference type="ARBA" id="ARBA00008520"/>
    </source>
</evidence>
<dbReference type="EMBL" id="JAFCNB010000005">
    <property type="protein sequence ID" value="MBP2704658.1"/>
    <property type="molecule type" value="Genomic_DNA"/>
</dbReference>
<dbReference type="PANTHER" id="PTHR43649">
    <property type="entry name" value="ARABINOSE-BINDING PROTEIN-RELATED"/>
    <property type="match status" value="1"/>
</dbReference>
<dbReference type="InterPro" id="IPR006059">
    <property type="entry name" value="SBP"/>
</dbReference>
<comment type="similarity">
    <text evidence="1">Belongs to the bacterial solute-binding protein 1 family.</text>
</comment>
<dbReference type="PANTHER" id="PTHR43649:SF34">
    <property type="entry name" value="ABC TRANSPORTER PERIPLASMIC-BINDING PROTEIN YCJN-RELATED"/>
    <property type="match status" value="1"/>
</dbReference>
<evidence type="ECO:0000256" key="2">
    <source>
        <dbReference type="ARBA" id="ARBA00022448"/>
    </source>
</evidence>
<dbReference type="RefSeq" id="WP_210155942.1">
    <property type="nucleotide sequence ID" value="NZ_JAFCNB010000005.1"/>
</dbReference>
<organism evidence="5 6">
    <name type="scientific">Microbispora oryzae</name>
    <dbReference type="NCBI Taxonomy" id="2806554"/>
    <lineage>
        <taxon>Bacteria</taxon>
        <taxon>Bacillati</taxon>
        <taxon>Actinomycetota</taxon>
        <taxon>Actinomycetes</taxon>
        <taxon>Streptosporangiales</taxon>
        <taxon>Streptosporangiaceae</taxon>
        <taxon>Microbispora</taxon>
    </lineage>
</organism>
<dbReference type="AlphaFoldDB" id="A0A940WKN8"/>
<keyword evidence="6" id="KW-1185">Reference proteome</keyword>
<keyword evidence="2" id="KW-0813">Transport</keyword>
<evidence type="ECO:0000313" key="5">
    <source>
        <dbReference type="EMBL" id="MBP2704658.1"/>
    </source>
</evidence>
<evidence type="ECO:0000256" key="3">
    <source>
        <dbReference type="ARBA" id="ARBA00022729"/>
    </source>
</evidence>
<dbReference type="Pfam" id="PF13416">
    <property type="entry name" value="SBP_bac_8"/>
    <property type="match status" value="1"/>
</dbReference>
<dbReference type="Proteomes" id="UP000674234">
    <property type="component" value="Unassembled WGS sequence"/>
</dbReference>
<dbReference type="SUPFAM" id="SSF53850">
    <property type="entry name" value="Periplasmic binding protein-like II"/>
    <property type="match status" value="1"/>
</dbReference>
<feature type="region of interest" description="Disordered" evidence="4">
    <location>
        <begin position="391"/>
        <end position="417"/>
    </location>
</feature>
<dbReference type="Gene3D" id="3.40.190.10">
    <property type="entry name" value="Periplasmic binding protein-like II"/>
    <property type="match status" value="1"/>
</dbReference>
<gene>
    <name evidence="5" type="ORF">JOL79_12620</name>
</gene>